<dbReference type="InParanoid" id="A0A5J5EU74"/>
<proteinExistence type="predicted"/>
<reference evidence="1 2" key="1">
    <citation type="submission" date="2019-09" db="EMBL/GenBank/DDBJ databases">
        <title>Draft genome of the ectomycorrhizal ascomycete Sphaerosporella brunnea.</title>
        <authorList>
            <consortium name="DOE Joint Genome Institute"/>
            <person name="Benucci G.M."/>
            <person name="Marozzi G."/>
            <person name="Antonielli L."/>
            <person name="Sanchez S."/>
            <person name="Marco P."/>
            <person name="Wang X."/>
            <person name="Falini L.B."/>
            <person name="Barry K."/>
            <person name="Haridas S."/>
            <person name="Lipzen A."/>
            <person name="Labutti K."/>
            <person name="Grigoriev I.V."/>
            <person name="Murat C."/>
            <person name="Martin F."/>
            <person name="Albertini E."/>
            <person name="Donnini D."/>
            <person name="Bonito G."/>
        </authorList>
    </citation>
    <scope>NUCLEOTIDE SEQUENCE [LARGE SCALE GENOMIC DNA]</scope>
    <source>
        <strain evidence="1 2">Sb_GMNB300</strain>
    </source>
</reference>
<accession>A0A5J5EU74</accession>
<name>A0A5J5EU74_9PEZI</name>
<organism evidence="1 2">
    <name type="scientific">Sphaerosporella brunnea</name>
    <dbReference type="NCBI Taxonomy" id="1250544"/>
    <lineage>
        <taxon>Eukaryota</taxon>
        <taxon>Fungi</taxon>
        <taxon>Dikarya</taxon>
        <taxon>Ascomycota</taxon>
        <taxon>Pezizomycotina</taxon>
        <taxon>Pezizomycetes</taxon>
        <taxon>Pezizales</taxon>
        <taxon>Pyronemataceae</taxon>
        <taxon>Sphaerosporella</taxon>
    </lineage>
</organism>
<dbReference type="AlphaFoldDB" id="A0A5J5EU74"/>
<dbReference type="Proteomes" id="UP000326924">
    <property type="component" value="Unassembled WGS sequence"/>
</dbReference>
<gene>
    <name evidence="1" type="ORF">FN846DRAFT_985810</name>
</gene>
<sequence>MPPALLPITRDSGSPQRAQLTAYADSTQLASYSEYSQEEASSRANVVGNRTDKVAAQRVEEKAVFDRLFAAKFPSFVSLTFAVIIKGLWVDETPVPIDELPDFEAAVRVLSRRLEIRIHRIMCNGIEVKAACWTVMTRTAPWIFSTFDVYGDPILDMNWTPITIHPSETTSRCQCLFEPLVLDILIPRPGHTELRHIPKLVRELLASFDPARFPMDATAGFTFLGAPAEDMNSLELEKTTWSQWVKHTERDLTLCDAPEAPLGPESEWGSVNTEGYKSVAVCWPGGTEVILVLRHRRVKEAAECAKEYAWGRLGREVELAAIEFWDDREECFFPCTDLDTTLRRATEALRVTVRLVRPVDV</sequence>
<evidence type="ECO:0000313" key="2">
    <source>
        <dbReference type="Proteomes" id="UP000326924"/>
    </source>
</evidence>
<keyword evidence="2" id="KW-1185">Reference proteome</keyword>
<comment type="caution">
    <text evidence="1">The sequence shown here is derived from an EMBL/GenBank/DDBJ whole genome shotgun (WGS) entry which is preliminary data.</text>
</comment>
<protein>
    <submittedName>
        <fullName evidence="1">Uncharacterized protein</fullName>
    </submittedName>
</protein>
<evidence type="ECO:0000313" key="1">
    <source>
        <dbReference type="EMBL" id="KAA8903274.1"/>
    </source>
</evidence>
<dbReference type="EMBL" id="VXIS01000120">
    <property type="protein sequence ID" value="KAA8903274.1"/>
    <property type="molecule type" value="Genomic_DNA"/>
</dbReference>